<name>A0A178MVD5_9PROT</name>
<organism evidence="1 2">
    <name type="scientific">Magnetospirillum moscoviense</name>
    <dbReference type="NCBI Taxonomy" id="1437059"/>
    <lineage>
        <taxon>Bacteria</taxon>
        <taxon>Pseudomonadati</taxon>
        <taxon>Pseudomonadota</taxon>
        <taxon>Alphaproteobacteria</taxon>
        <taxon>Rhodospirillales</taxon>
        <taxon>Rhodospirillaceae</taxon>
        <taxon>Magnetospirillum</taxon>
    </lineage>
</organism>
<keyword evidence="2" id="KW-1185">Reference proteome</keyword>
<dbReference type="STRING" id="1437059.A6A05_08995"/>
<accession>A0A178MVD5</accession>
<dbReference type="OrthoDB" id="7351144at2"/>
<gene>
    <name evidence="1" type="ORF">A6A05_08995</name>
</gene>
<dbReference type="EMBL" id="LWQU01000122">
    <property type="protein sequence ID" value="OAN54177.1"/>
    <property type="molecule type" value="Genomic_DNA"/>
</dbReference>
<reference evidence="1 2" key="1">
    <citation type="submission" date="2016-04" db="EMBL/GenBank/DDBJ databases">
        <title>Draft genome sequence of freshwater magnetotactic bacteria Magnetospirillum marisnigri SP-1 and Magnetospirillum moscoviense BB-1.</title>
        <authorList>
            <person name="Koziaeva V."/>
            <person name="Dziuba M.V."/>
            <person name="Ivanov T.M."/>
            <person name="Kuznetsov B."/>
            <person name="Grouzdev D.S."/>
        </authorList>
    </citation>
    <scope>NUCLEOTIDE SEQUENCE [LARGE SCALE GENOMIC DNA]</scope>
    <source>
        <strain evidence="1 2">BB-1</strain>
    </source>
</reference>
<sequence length="564" mass="62569">MASGRENFEVQVLKEGRWVTESARDKEEDARALAKKFLSDKSCAGARVMRNWLNRDGSMNETVLFEQTQSPKGESVVRINPIESAPAICERPRDYFGLESRMAMNRIFRTYLEQVFLTPTELLHNAKELSRIREKDSLVPSAVDLVATLQTKGTEIPTKQRRDDIFAALDQIYAQARRADGLKLPQIGERFSDLFEDLAGKGEDGPEYLAMVVLSRDLIGRRNWVGKLDQLCRLALGEPNRQAGLLLDTVIADVLGANIIQEILGWQPALGSAIVAMLDLADGKFDCSKSEAQDTTEKLNKLFGQGRLPGSRHVMIERAMRQLKSSNPLSRNDPGKEMEEYQKVLVRLLSPGGLLAGAEAAEALTVRGTRFVEQGGATGRRAAITNTVHALPDKATGVMYLAELSKTGFADEHLADIVKQLDLVFSARVIGELTRRTNSPKERLQTATNAFNAALSSALPDEVKKKVTAHIDGVLERFLVDENVIEKLDHPTDHIRDRAVRLVKFAGAGVLPEGKALARARERIIKLLRMPNFDARFVEGISDPEKQQKALRDFHQLLVKAGFG</sequence>
<evidence type="ECO:0000313" key="2">
    <source>
        <dbReference type="Proteomes" id="UP000078543"/>
    </source>
</evidence>
<dbReference type="RefSeq" id="WP_068498563.1">
    <property type="nucleotide sequence ID" value="NZ_LWQU01000122.1"/>
</dbReference>
<proteinExistence type="predicted"/>
<evidence type="ECO:0000313" key="1">
    <source>
        <dbReference type="EMBL" id="OAN54177.1"/>
    </source>
</evidence>
<dbReference type="AlphaFoldDB" id="A0A178MVD5"/>
<dbReference type="Proteomes" id="UP000078543">
    <property type="component" value="Unassembled WGS sequence"/>
</dbReference>
<comment type="caution">
    <text evidence="1">The sequence shown here is derived from an EMBL/GenBank/DDBJ whole genome shotgun (WGS) entry which is preliminary data.</text>
</comment>
<protein>
    <submittedName>
        <fullName evidence="1">Uncharacterized protein</fullName>
    </submittedName>
</protein>